<proteinExistence type="inferred from homology"/>
<sequence>MTVTTPTILTLLRLLASPALAVVFMVLPRPLADWVALFLFIGVSATDWIDGYLARAWGQVTRLGTMLDPIADKAMVTSALLTLCAVSSLNWAILFPAILIMFREVFISGLREFLADVAGTLSVTLMAKWKTTAQMVALAVLFAHGIAEHHAGLSAAGMDPQMVAAVLSGKIVDNGDLGWWIEVARWFGLIGLSLLWIAAVLTVWTGVDYFRKALPHLKEPE</sequence>
<evidence type="ECO:0000256" key="3">
    <source>
        <dbReference type="ARBA" id="ARBA00005189"/>
    </source>
</evidence>
<evidence type="ECO:0000256" key="6">
    <source>
        <dbReference type="ARBA" id="ARBA00014944"/>
    </source>
</evidence>
<evidence type="ECO:0000256" key="16">
    <source>
        <dbReference type="NCBIfam" id="TIGR00560"/>
    </source>
</evidence>
<dbReference type="Pfam" id="PF01066">
    <property type="entry name" value="CDP-OH_P_transf"/>
    <property type="match status" value="1"/>
</dbReference>
<comment type="similarity">
    <text evidence="4 17">Belongs to the CDP-alcohol phosphatidyltransferase class-I family.</text>
</comment>
<evidence type="ECO:0000313" key="20">
    <source>
        <dbReference type="Proteomes" id="UP000215377"/>
    </source>
</evidence>
<gene>
    <name evidence="19" type="ORF">ATO3_12020</name>
</gene>
<evidence type="ECO:0000256" key="10">
    <source>
        <dbReference type="ARBA" id="ARBA00022989"/>
    </source>
</evidence>
<evidence type="ECO:0000256" key="18">
    <source>
        <dbReference type="SAM" id="Phobius"/>
    </source>
</evidence>
<keyword evidence="10 18" id="KW-1133">Transmembrane helix</keyword>
<dbReference type="PIRSF" id="PIRSF000847">
    <property type="entry name" value="Phos_ph_gly_syn"/>
    <property type="match status" value="1"/>
</dbReference>
<comment type="pathway">
    <text evidence="2">Phospholipid metabolism; phosphatidylglycerol biosynthesis; phosphatidylglycerol from CDP-diacylglycerol: step 1/2.</text>
</comment>
<dbReference type="InterPro" id="IPR048254">
    <property type="entry name" value="CDP_ALCOHOL_P_TRANSF_CS"/>
</dbReference>
<evidence type="ECO:0000313" key="19">
    <source>
        <dbReference type="EMBL" id="OWU73406.1"/>
    </source>
</evidence>
<keyword evidence="11" id="KW-0443">Lipid metabolism</keyword>
<dbReference type="PANTHER" id="PTHR14269:SF62">
    <property type="entry name" value="CDP-DIACYLGLYCEROL--GLYCEROL-3-PHOSPHATE 3-PHOSPHATIDYLTRANSFERASE 1, CHLOROPLASTIC"/>
    <property type="match status" value="1"/>
</dbReference>
<dbReference type="GO" id="GO:0016020">
    <property type="term" value="C:membrane"/>
    <property type="evidence" value="ECO:0007669"/>
    <property type="project" value="UniProtKB-SubCell"/>
</dbReference>
<dbReference type="GO" id="GO:0008444">
    <property type="term" value="F:CDP-diacylglycerol-glycerol-3-phosphate 3-phosphatidyltransferase activity"/>
    <property type="evidence" value="ECO:0007669"/>
    <property type="project" value="UniProtKB-UniRule"/>
</dbReference>
<keyword evidence="8 17" id="KW-0808">Transferase</keyword>
<dbReference type="InterPro" id="IPR004570">
    <property type="entry name" value="Phosphatidylglycerol_P_synth"/>
</dbReference>
<evidence type="ECO:0000256" key="15">
    <source>
        <dbReference type="ARBA" id="ARBA00048586"/>
    </source>
</evidence>
<comment type="pathway">
    <text evidence="3">Lipid metabolism.</text>
</comment>
<keyword evidence="7" id="KW-0444">Lipid biosynthesis</keyword>
<comment type="catalytic activity">
    <reaction evidence="15">
        <text>a CDP-1,2-diacyl-sn-glycerol + sn-glycerol 3-phosphate = a 1,2-diacyl-sn-glycero-3-phospho-(1'-sn-glycero-3'-phosphate) + CMP + H(+)</text>
        <dbReference type="Rhea" id="RHEA:12593"/>
        <dbReference type="ChEBI" id="CHEBI:15378"/>
        <dbReference type="ChEBI" id="CHEBI:57597"/>
        <dbReference type="ChEBI" id="CHEBI:58332"/>
        <dbReference type="ChEBI" id="CHEBI:60110"/>
        <dbReference type="ChEBI" id="CHEBI:60377"/>
        <dbReference type="EC" id="2.7.8.5"/>
    </reaction>
</comment>
<feature type="transmembrane region" description="Helical" evidence="18">
    <location>
        <begin position="74"/>
        <end position="102"/>
    </location>
</feature>
<dbReference type="PANTHER" id="PTHR14269">
    <property type="entry name" value="CDP-DIACYLGLYCEROL--GLYCEROL-3-PHOSPHATE 3-PHOSPHATIDYLTRANSFERASE-RELATED"/>
    <property type="match status" value="1"/>
</dbReference>
<keyword evidence="20" id="KW-1185">Reference proteome</keyword>
<dbReference type="EC" id="2.7.8.5" evidence="5 16"/>
<protein>
    <recommendedName>
        <fullName evidence="6 16">CDP-diacylglycerol--glycerol-3-phosphate 3-phosphatidyltransferase</fullName>
        <ecNumber evidence="5 16">2.7.8.5</ecNumber>
    </recommendedName>
</protein>
<evidence type="ECO:0000256" key="5">
    <source>
        <dbReference type="ARBA" id="ARBA00013170"/>
    </source>
</evidence>
<feature type="transmembrane region" description="Helical" evidence="18">
    <location>
        <begin position="186"/>
        <end position="207"/>
    </location>
</feature>
<reference evidence="19 20" key="1">
    <citation type="submission" date="2013-04" db="EMBL/GenBank/DDBJ databases">
        <title>Oceanicola sp. 22II1-22F33 Genome Sequencing.</title>
        <authorList>
            <person name="Lai Q."/>
            <person name="Li G."/>
            <person name="Shao Z."/>
        </authorList>
    </citation>
    <scope>NUCLEOTIDE SEQUENCE [LARGE SCALE GENOMIC DNA]</scope>
    <source>
        <strain evidence="19 20">22II1-22F33</strain>
    </source>
</reference>
<dbReference type="Proteomes" id="UP000215377">
    <property type="component" value="Unassembled WGS sequence"/>
</dbReference>
<evidence type="ECO:0000256" key="11">
    <source>
        <dbReference type="ARBA" id="ARBA00023098"/>
    </source>
</evidence>
<dbReference type="Gene3D" id="1.20.120.1760">
    <property type="match status" value="1"/>
</dbReference>
<dbReference type="OrthoDB" id="9796672at2"/>
<evidence type="ECO:0000256" key="8">
    <source>
        <dbReference type="ARBA" id="ARBA00022679"/>
    </source>
</evidence>
<dbReference type="InterPro" id="IPR050324">
    <property type="entry name" value="CDP-alcohol_PTase-I"/>
</dbReference>
<evidence type="ECO:0000256" key="1">
    <source>
        <dbReference type="ARBA" id="ARBA00004141"/>
    </source>
</evidence>
<dbReference type="EMBL" id="AQQR01000004">
    <property type="protein sequence ID" value="OWU73406.1"/>
    <property type="molecule type" value="Genomic_DNA"/>
</dbReference>
<dbReference type="RefSeq" id="WP_088650115.1">
    <property type="nucleotide sequence ID" value="NZ_AQQR01000004.1"/>
</dbReference>
<comment type="subcellular location">
    <subcellularLocation>
        <location evidence="1">Membrane</location>
        <topology evidence="1">Multi-pass membrane protein</topology>
    </subcellularLocation>
</comment>
<name>A0A225NHV9_9RHOB</name>
<evidence type="ECO:0000256" key="4">
    <source>
        <dbReference type="ARBA" id="ARBA00010441"/>
    </source>
</evidence>
<evidence type="ECO:0000256" key="13">
    <source>
        <dbReference type="ARBA" id="ARBA00023209"/>
    </source>
</evidence>
<keyword evidence="12 18" id="KW-0472">Membrane</keyword>
<evidence type="ECO:0000256" key="12">
    <source>
        <dbReference type="ARBA" id="ARBA00023136"/>
    </source>
</evidence>
<dbReference type="InterPro" id="IPR000462">
    <property type="entry name" value="CDP-OH_P_trans"/>
</dbReference>
<comment type="caution">
    <text evidence="19">The sequence shown here is derived from an EMBL/GenBank/DDBJ whole genome shotgun (WGS) entry which is preliminary data.</text>
</comment>
<dbReference type="NCBIfam" id="TIGR00560">
    <property type="entry name" value="pgsA"/>
    <property type="match status" value="1"/>
</dbReference>
<keyword evidence="14" id="KW-1208">Phospholipid metabolism</keyword>
<evidence type="ECO:0000256" key="9">
    <source>
        <dbReference type="ARBA" id="ARBA00022692"/>
    </source>
</evidence>
<keyword evidence="13" id="KW-0594">Phospholipid biosynthesis</keyword>
<keyword evidence="9 18" id="KW-0812">Transmembrane</keyword>
<evidence type="ECO:0000256" key="7">
    <source>
        <dbReference type="ARBA" id="ARBA00022516"/>
    </source>
</evidence>
<accession>A0A225NHV9</accession>
<evidence type="ECO:0000256" key="17">
    <source>
        <dbReference type="RuleBase" id="RU003750"/>
    </source>
</evidence>
<evidence type="ECO:0000256" key="2">
    <source>
        <dbReference type="ARBA" id="ARBA00005042"/>
    </source>
</evidence>
<feature type="transmembrane region" description="Helical" evidence="18">
    <location>
        <begin position="31"/>
        <end position="53"/>
    </location>
</feature>
<dbReference type="PROSITE" id="PS00379">
    <property type="entry name" value="CDP_ALCOHOL_P_TRANSF"/>
    <property type="match status" value="1"/>
</dbReference>
<organism evidence="19 20">
    <name type="scientific">Marinibacterium profundimaris</name>
    <dbReference type="NCBI Taxonomy" id="1679460"/>
    <lineage>
        <taxon>Bacteria</taxon>
        <taxon>Pseudomonadati</taxon>
        <taxon>Pseudomonadota</taxon>
        <taxon>Alphaproteobacteria</taxon>
        <taxon>Rhodobacterales</taxon>
        <taxon>Paracoccaceae</taxon>
        <taxon>Marinibacterium</taxon>
    </lineage>
</organism>
<dbReference type="GO" id="GO:0046474">
    <property type="term" value="P:glycerophospholipid biosynthetic process"/>
    <property type="evidence" value="ECO:0007669"/>
    <property type="project" value="TreeGrafter"/>
</dbReference>
<dbReference type="InterPro" id="IPR043130">
    <property type="entry name" value="CDP-OH_PTrfase_TM_dom"/>
</dbReference>
<dbReference type="AlphaFoldDB" id="A0A225NHV9"/>
<evidence type="ECO:0000256" key="14">
    <source>
        <dbReference type="ARBA" id="ARBA00023264"/>
    </source>
</evidence>